<dbReference type="EMBL" id="JACEIK010011531">
    <property type="protein sequence ID" value="MCE3215751.1"/>
    <property type="molecule type" value="Genomic_DNA"/>
</dbReference>
<feature type="region of interest" description="Disordered" evidence="1">
    <location>
        <begin position="52"/>
        <end position="86"/>
    </location>
</feature>
<protein>
    <submittedName>
        <fullName evidence="2">Uncharacterized protein</fullName>
    </submittedName>
</protein>
<keyword evidence="3" id="KW-1185">Reference proteome</keyword>
<accession>A0ABS8WW20</accession>
<reference evidence="2 3" key="1">
    <citation type="journal article" date="2021" name="BMC Genomics">
        <title>Datura genome reveals duplications of psychoactive alkaloid biosynthetic genes and high mutation rate following tissue culture.</title>
        <authorList>
            <person name="Rajewski A."/>
            <person name="Carter-House D."/>
            <person name="Stajich J."/>
            <person name="Litt A."/>
        </authorList>
    </citation>
    <scope>NUCLEOTIDE SEQUENCE [LARGE SCALE GENOMIC DNA]</scope>
    <source>
        <strain evidence="2">AR-01</strain>
    </source>
</reference>
<name>A0ABS8WW20_DATST</name>
<evidence type="ECO:0000256" key="1">
    <source>
        <dbReference type="SAM" id="MobiDB-lite"/>
    </source>
</evidence>
<proteinExistence type="predicted"/>
<feature type="non-terminal residue" evidence="2">
    <location>
        <position position="1"/>
    </location>
</feature>
<evidence type="ECO:0000313" key="3">
    <source>
        <dbReference type="Proteomes" id="UP000823775"/>
    </source>
</evidence>
<dbReference type="Proteomes" id="UP000823775">
    <property type="component" value="Unassembled WGS sequence"/>
</dbReference>
<comment type="caution">
    <text evidence="2">The sequence shown here is derived from an EMBL/GenBank/DDBJ whole genome shotgun (WGS) entry which is preliminary data.</text>
</comment>
<sequence>VLLREGSFSIAVLPPRISIQPIKSINKVGVHGEVRKCMLGCDAPFNPLMVESANRRGRKMRKDDSENDNDGPSDDGAGSSRLTGPLQCMEADLTLC</sequence>
<gene>
    <name evidence="2" type="ORF">HAX54_003367</name>
</gene>
<evidence type="ECO:0000313" key="2">
    <source>
        <dbReference type="EMBL" id="MCE3215751.1"/>
    </source>
</evidence>
<organism evidence="2 3">
    <name type="scientific">Datura stramonium</name>
    <name type="common">Jimsonweed</name>
    <name type="synonym">Common thornapple</name>
    <dbReference type="NCBI Taxonomy" id="4076"/>
    <lineage>
        <taxon>Eukaryota</taxon>
        <taxon>Viridiplantae</taxon>
        <taxon>Streptophyta</taxon>
        <taxon>Embryophyta</taxon>
        <taxon>Tracheophyta</taxon>
        <taxon>Spermatophyta</taxon>
        <taxon>Magnoliopsida</taxon>
        <taxon>eudicotyledons</taxon>
        <taxon>Gunneridae</taxon>
        <taxon>Pentapetalae</taxon>
        <taxon>asterids</taxon>
        <taxon>lamiids</taxon>
        <taxon>Solanales</taxon>
        <taxon>Solanaceae</taxon>
        <taxon>Solanoideae</taxon>
        <taxon>Datureae</taxon>
        <taxon>Datura</taxon>
    </lineage>
</organism>